<evidence type="ECO:0000256" key="1">
    <source>
        <dbReference type="SAM" id="Phobius"/>
    </source>
</evidence>
<proteinExistence type="predicted"/>
<feature type="transmembrane region" description="Helical" evidence="1">
    <location>
        <begin position="94"/>
        <end position="124"/>
    </location>
</feature>
<accession>A0A1G2QXQ1</accession>
<name>A0A1G2QXQ1_9BACT</name>
<keyword evidence="1" id="KW-0812">Transmembrane</keyword>
<keyword evidence="1" id="KW-0472">Membrane</keyword>
<sequence>MKVLWKTKPIWALRSTLGVMYLYTGIDFLRAPQHWYGFVPPWFSQAALQVFPSMDGYLRIQGAGELLLGLAFLAWFLPGGLVRIAAFLSAVEMVLILLFVGVDLITFRDIPILGASLAVFLMTFQKHGASSK</sequence>
<dbReference type="STRING" id="1802448.A2672_02840"/>
<organism evidence="2 3">
    <name type="scientific">Candidatus Wildermuthbacteria bacterium RIFCSPHIGHO2_01_FULL_49_22b</name>
    <dbReference type="NCBI Taxonomy" id="1802448"/>
    <lineage>
        <taxon>Bacteria</taxon>
        <taxon>Candidatus Wildermuthiibacteriota</taxon>
    </lineage>
</organism>
<dbReference type="Proteomes" id="UP000178065">
    <property type="component" value="Unassembled WGS sequence"/>
</dbReference>
<protein>
    <recommendedName>
        <fullName evidence="4">DoxX family protein</fullName>
    </recommendedName>
</protein>
<comment type="caution">
    <text evidence="2">The sequence shown here is derived from an EMBL/GenBank/DDBJ whole genome shotgun (WGS) entry which is preliminary data.</text>
</comment>
<reference evidence="2 3" key="1">
    <citation type="journal article" date="2016" name="Nat. Commun.">
        <title>Thousands of microbial genomes shed light on interconnected biogeochemical processes in an aquifer system.</title>
        <authorList>
            <person name="Anantharaman K."/>
            <person name="Brown C.T."/>
            <person name="Hug L.A."/>
            <person name="Sharon I."/>
            <person name="Castelle C.J."/>
            <person name="Probst A.J."/>
            <person name="Thomas B.C."/>
            <person name="Singh A."/>
            <person name="Wilkins M.J."/>
            <person name="Karaoz U."/>
            <person name="Brodie E.L."/>
            <person name="Williams K.H."/>
            <person name="Hubbard S.S."/>
            <person name="Banfield J.F."/>
        </authorList>
    </citation>
    <scope>NUCLEOTIDE SEQUENCE [LARGE SCALE GENOMIC DNA]</scope>
</reference>
<evidence type="ECO:0008006" key="4">
    <source>
        <dbReference type="Google" id="ProtNLM"/>
    </source>
</evidence>
<gene>
    <name evidence="2" type="ORF">A2672_02840</name>
</gene>
<evidence type="ECO:0000313" key="3">
    <source>
        <dbReference type="Proteomes" id="UP000178065"/>
    </source>
</evidence>
<evidence type="ECO:0000313" key="2">
    <source>
        <dbReference type="EMBL" id="OHA64611.1"/>
    </source>
</evidence>
<dbReference type="AlphaFoldDB" id="A0A1G2QXQ1"/>
<dbReference type="EMBL" id="MHTT01000031">
    <property type="protein sequence ID" value="OHA64611.1"/>
    <property type="molecule type" value="Genomic_DNA"/>
</dbReference>
<keyword evidence="1" id="KW-1133">Transmembrane helix</keyword>
<feature type="transmembrane region" description="Helical" evidence="1">
    <location>
        <begin position="66"/>
        <end position="88"/>
    </location>
</feature>